<comment type="subcellular location">
    <subcellularLocation>
        <location evidence="1">Membrane</location>
        <topology evidence="1">Multi-pass membrane protein</topology>
    </subcellularLocation>
</comment>
<dbReference type="GO" id="GO:0016020">
    <property type="term" value="C:membrane"/>
    <property type="evidence" value="ECO:0007669"/>
    <property type="project" value="UniProtKB-SubCell"/>
</dbReference>
<evidence type="ECO:0000256" key="2">
    <source>
        <dbReference type="ARBA" id="ARBA00022692"/>
    </source>
</evidence>
<dbReference type="InterPro" id="IPR036259">
    <property type="entry name" value="MFS_trans_sf"/>
</dbReference>
<dbReference type="InterPro" id="IPR005828">
    <property type="entry name" value="MFS_sugar_transport-like"/>
</dbReference>
<protein>
    <submittedName>
        <fullName evidence="6">MFS general substrate transporter</fullName>
    </submittedName>
</protein>
<keyword evidence="4 5" id="KW-0472">Membrane</keyword>
<organism evidence="6 7">
    <name type="scientific">Glonium stellatum</name>
    <dbReference type="NCBI Taxonomy" id="574774"/>
    <lineage>
        <taxon>Eukaryota</taxon>
        <taxon>Fungi</taxon>
        <taxon>Dikarya</taxon>
        <taxon>Ascomycota</taxon>
        <taxon>Pezizomycotina</taxon>
        <taxon>Dothideomycetes</taxon>
        <taxon>Pleosporomycetidae</taxon>
        <taxon>Gloniales</taxon>
        <taxon>Gloniaceae</taxon>
        <taxon>Glonium</taxon>
    </lineage>
</organism>
<dbReference type="Pfam" id="PF00083">
    <property type="entry name" value="Sugar_tr"/>
    <property type="match status" value="1"/>
</dbReference>
<dbReference type="PANTHER" id="PTHR48022">
    <property type="entry name" value="PLASTIDIC GLUCOSE TRANSPORTER 4"/>
    <property type="match status" value="1"/>
</dbReference>
<evidence type="ECO:0000256" key="3">
    <source>
        <dbReference type="ARBA" id="ARBA00022989"/>
    </source>
</evidence>
<dbReference type="Proteomes" id="UP000250140">
    <property type="component" value="Unassembled WGS sequence"/>
</dbReference>
<dbReference type="PANTHER" id="PTHR48022:SF3">
    <property type="entry name" value="HEXOSE TRANSPORTER PROTEIN (AFU_ORTHOLOGUE AFUA_8G04480)-RELATED"/>
    <property type="match status" value="1"/>
</dbReference>
<evidence type="ECO:0000256" key="1">
    <source>
        <dbReference type="ARBA" id="ARBA00004141"/>
    </source>
</evidence>
<dbReference type="OrthoDB" id="6133115at2759"/>
<name>A0A8E2JQ14_9PEZI</name>
<proteinExistence type="predicted"/>
<feature type="transmembrane region" description="Helical" evidence="5">
    <location>
        <begin position="139"/>
        <end position="160"/>
    </location>
</feature>
<dbReference type="SUPFAM" id="SSF103473">
    <property type="entry name" value="MFS general substrate transporter"/>
    <property type="match status" value="1"/>
</dbReference>
<dbReference type="GO" id="GO:0005351">
    <property type="term" value="F:carbohydrate:proton symporter activity"/>
    <property type="evidence" value="ECO:0007669"/>
    <property type="project" value="TreeGrafter"/>
</dbReference>
<feature type="transmembrane region" description="Helical" evidence="5">
    <location>
        <begin position="328"/>
        <end position="351"/>
    </location>
</feature>
<feature type="transmembrane region" description="Helical" evidence="5">
    <location>
        <begin position="167"/>
        <end position="186"/>
    </location>
</feature>
<dbReference type="PROSITE" id="PS00216">
    <property type="entry name" value="SUGAR_TRANSPORT_1"/>
    <property type="match status" value="1"/>
</dbReference>
<evidence type="ECO:0000256" key="5">
    <source>
        <dbReference type="SAM" id="Phobius"/>
    </source>
</evidence>
<feature type="transmembrane region" description="Helical" evidence="5">
    <location>
        <begin position="297"/>
        <end position="322"/>
    </location>
</feature>
<dbReference type="AlphaFoldDB" id="A0A8E2JQ14"/>
<accession>A0A8E2JQ14</accession>
<keyword evidence="3 5" id="KW-1133">Transmembrane helix</keyword>
<evidence type="ECO:0000313" key="6">
    <source>
        <dbReference type="EMBL" id="OCL05420.1"/>
    </source>
</evidence>
<feature type="transmembrane region" description="Helical" evidence="5">
    <location>
        <begin position="363"/>
        <end position="385"/>
    </location>
</feature>
<feature type="transmembrane region" description="Helical" evidence="5">
    <location>
        <begin position="74"/>
        <end position="94"/>
    </location>
</feature>
<dbReference type="InterPro" id="IPR050360">
    <property type="entry name" value="MFS_Sugar_Transporters"/>
</dbReference>
<keyword evidence="2 5" id="KW-0812">Transmembrane</keyword>
<feature type="transmembrane region" description="Helical" evidence="5">
    <location>
        <begin position="397"/>
        <end position="416"/>
    </location>
</feature>
<gene>
    <name evidence="6" type="ORF">AOQ84DRAFT_399577</name>
</gene>
<sequence>MDALLSIWRVDLTLTYYPWNYKKCMGMVPHLRYLNFCLLSLVLVSSTNGYDGSLMNGLQALLEWEKFMGNPTGAWLDFVNASQSLGAVISYFWVAYSSDMFGRKATFLQGTLLGGVTACFGSCSPVVIAELAYPTHRGVLTAIVGSLLAAWTCFGARGYTNSWGWRIPSIIQLAVLAVQLVGTLVVPESPRWLIVARMHAAGDKTSPFVEFEMEEMTRSIQFELELKASTGWRDMISTEGNRKRLFISITYYLSPILKSVSVTNVTHITLINRCLRIWNLFFAVCAALMVDKVGRQTLFLASLIGMLCSYIVVTSLSGSFAVTKHSGVGIAVIPFLYTFYVFYDIAFTPLLGSYPTEIWKYTLRAGGVALVQFAIQVAIFFNIFVNPIALAAIAWKYYILFIALLIVIIAVIYFFYPETRGYTLEEIARVFDGENAAISSEGASIDAVKKHHAKLETEAVSHVEKA</sequence>
<evidence type="ECO:0000256" key="4">
    <source>
        <dbReference type="ARBA" id="ARBA00023136"/>
    </source>
</evidence>
<dbReference type="Gene3D" id="1.20.1250.20">
    <property type="entry name" value="MFS general substrate transporter like domains"/>
    <property type="match status" value="1"/>
</dbReference>
<evidence type="ECO:0000313" key="7">
    <source>
        <dbReference type="Proteomes" id="UP000250140"/>
    </source>
</evidence>
<dbReference type="InterPro" id="IPR005829">
    <property type="entry name" value="Sugar_transporter_CS"/>
</dbReference>
<dbReference type="EMBL" id="KV750288">
    <property type="protein sequence ID" value="OCL05420.1"/>
    <property type="molecule type" value="Genomic_DNA"/>
</dbReference>
<reference evidence="6 7" key="1">
    <citation type="journal article" date="2016" name="Nat. Commun.">
        <title>Ectomycorrhizal ecology is imprinted in the genome of the dominant symbiotic fungus Cenococcum geophilum.</title>
        <authorList>
            <consortium name="DOE Joint Genome Institute"/>
            <person name="Peter M."/>
            <person name="Kohler A."/>
            <person name="Ohm R.A."/>
            <person name="Kuo A."/>
            <person name="Krutzmann J."/>
            <person name="Morin E."/>
            <person name="Arend M."/>
            <person name="Barry K.W."/>
            <person name="Binder M."/>
            <person name="Choi C."/>
            <person name="Clum A."/>
            <person name="Copeland A."/>
            <person name="Grisel N."/>
            <person name="Haridas S."/>
            <person name="Kipfer T."/>
            <person name="LaButti K."/>
            <person name="Lindquist E."/>
            <person name="Lipzen A."/>
            <person name="Maire R."/>
            <person name="Meier B."/>
            <person name="Mihaltcheva S."/>
            <person name="Molinier V."/>
            <person name="Murat C."/>
            <person name="Poggeler S."/>
            <person name="Quandt C.A."/>
            <person name="Sperisen C."/>
            <person name="Tritt A."/>
            <person name="Tisserant E."/>
            <person name="Crous P.W."/>
            <person name="Henrissat B."/>
            <person name="Nehls U."/>
            <person name="Egli S."/>
            <person name="Spatafora J.W."/>
            <person name="Grigoriev I.V."/>
            <person name="Martin F.M."/>
        </authorList>
    </citation>
    <scope>NUCLEOTIDE SEQUENCE [LARGE SCALE GENOMIC DNA]</scope>
    <source>
        <strain evidence="6 7">CBS 207.34</strain>
    </source>
</reference>
<keyword evidence="7" id="KW-1185">Reference proteome</keyword>
<feature type="transmembrane region" description="Helical" evidence="5">
    <location>
        <begin position="106"/>
        <end position="133"/>
    </location>
</feature>
<feature type="transmembrane region" description="Helical" evidence="5">
    <location>
        <begin position="31"/>
        <end position="50"/>
    </location>
</feature>